<dbReference type="InterPro" id="IPR021109">
    <property type="entry name" value="Peptidase_aspartic_dom_sf"/>
</dbReference>
<dbReference type="InterPro" id="IPR041373">
    <property type="entry name" value="RT_RNaseH"/>
</dbReference>
<feature type="domain" description="Reverse transcriptase" evidence="8">
    <location>
        <begin position="251"/>
        <end position="315"/>
    </location>
</feature>
<evidence type="ECO:0000259" key="8">
    <source>
        <dbReference type="Pfam" id="PF00078"/>
    </source>
</evidence>
<name>A0A0W0GBV1_MONRR</name>
<dbReference type="Gene3D" id="3.10.10.10">
    <property type="entry name" value="HIV Type 1 Reverse Transcriptase, subunit A, domain 1"/>
    <property type="match status" value="1"/>
</dbReference>
<gene>
    <name evidence="10" type="ORF">WG66_1377</name>
</gene>
<dbReference type="Gene3D" id="2.40.70.10">
    <property type="entry name" value="Acid Proteases"/>
    <property type="match status" value="1"/>
</dbReference>
<feature type="domain" description="Reverse transcriptase" evidence="8">
    <location>
        <begin position="332"/>
        <end position="387"/>
    </location>
</feature>
<dbReference type="InterPro" id="IPR050951">
    <property type="entry name" value="Retrovirus_Pol_polyprotein"/>
</dbReference>
<dbReference type="GO" id="GO:0003964">
    <property type="term" value="F:RNA-directed DNA polymerase activity"/>
    <property type="evidence" value="ECO:0007669"/>
    <property type="project" value="UniProtKB-KW"/>
</dbReference>
<dbReference type="GO" id="GO:0004519">
    <property type="term" value="F:endonuclease activity"/>
    <property type="evidence" value="ECO:0007669"/>
    <property type="project" value="UniProtKB-KW"/>
</dbReference>
<keyword evidence="2" id="KW-0808">Transferase</keyword>
<comment type="caution">
    <text evidence="10">The sequence shown here is derived from an EMBL/GenBank/DDBJ whole genome shotgun (WGS) entry which is preliminary data.</text>
</comment>
<dbReference type="EC" id="2.7.7.49" evidence="1"/>
<dbReference type="eggNOG" id="KOG0017">
    <property type="taxonomic scope" value="Eukaryota"/>
</dbReference>
<dbReference type="EMBL" id="LATX01000516">
    <property type="protein sequence ID" value="KTB46046.1"/>
    <property type="molecule type" value="Genomic_DNA"/>
</dbReference>
<evidence type="ECO:0000313" key="10">
    <source>
        <dbReference type="EMBL" id="KTB46046.1"/>
    </source>
</evidence>
<dbReference type="GO" id="GO:0016787">
    <property type="term" value="F:hydrolase activity"/>
    <property type="evidence" value="ECO:0007669"/>
    <property type="project" value="UniProtKB-KW"/>
</dbReference>
<dbReference type="CDD" id="cd09274">
    <property type="entry name" value="RNase_HI_RT_Ty3"/>
    <property type="match status" value="1"/>
</dbReference>
<dbReference type="InterPro" id="IPR000477">
    <property type="entry name" value="RT_dom"/>
</dbReference>
<dbReference type="FunFam" id="3.30.70.270:FF:000003">
    <property type="entry name" value="Transposon Ty3-G Gag-Pol polyprotein"/>
    <property type="match status" value="1"/>
</dbReference>
<keyword evidence="4" id="KW-0540">Nuclease</keyword>
<dbReference type="CDD" id="cd00303">
    <property type="entry name" value="retropepsin_like"/>
    <property type="match status" value="1"/>
</dbReference>
<dbReference type="Pfam" id="PF17917">
    <property type="entry name" value="RT_RNaseH"/>
    <property type="match status" value="1"/>
</dbReference>
<dbReference type="Pfam" id="PF00078">
    <property type="entry name" value="RVT_1"/>
    <property type="match status" value="2"/>
</dbReference>
<evidence type="ECO:0000256" key="3">
    <source>
        <dbReference type="ARBA" id="ARBA00022695"/>
    </source>
</evidence>
<evidence type="ECO:0000256" key="5">
    <source>
        <dbReference type="ARBA" id="ARBA00022759"/>
    </source>
</evidence>
<dbReference type="Gene3D" id="3.10.20.370">
    <property type="match status" value="1"/>
</dbReference>
<evidence type="ECO:0000256" key="6">
    <source>
        <dbReference type="ARBA" id="ARBA00022801"/>
    </source>
</evidence>
<dbReference type="PANTHER" id="PTHR37984">
    <property type="entry name" value="PROTEIN CBG26694"/>
    <property type="match status" value="1"/>
</dbReference>
<dbReference type="AlphaFoldDB" id="A0A0W0GBV1"/>
<evidence type="ECO:0000256" key="2">
    <source>
        <dbReference type="ARBA" id="ARBA00022679"/>
    </source>
</evidence>
<sequence length="652" mass="75682">MQIPIQYNVRTEIVETKALIDSGARGRSICEEEAQKLKKPWTKLEKPIKVFNVDGTRNKIGWITHSITIDITIGDRSMRETLLILGLGPEQIILGLLWLQDHNPDIDWVIIKQPMKPFIGIFEETKELDSGILDKIEDDEVLIRSFIRGEEDSDEAKPLEELLPTYLSDYSDRFEKKKAERFPPSHPYDHTIDLKLDFKPRDCKIYSLSPKERIEQDKFLDENLRKGYIRPSKSPMASPFFFVAKKEVGALQPCQDYRDLNNGTIKNCYPLPLVTDLVDKLKTARVFTKLDLWNGYNNIQIKDGDQWKAAFKTPRGLFEPMVMFFDFIDEGWCVVYMDNILIFSDEINIHRLRMRHVLERLRENDLYLKLEKCEFEVAKTLFLGMVITPGHILMDETKLAGIKDWEAPKTVKGKYAELACPLHELTKKDTKFEWTKIRDIAFNILKMKFLQRLILQMPNDEKPFVIEADTSKWATGAVLKQQGSNGELHPCGYISHAFTLTERNYKIYDRELLAIVNALKAWEHYLLGGAHPVTVLSDHKNLTYFWTAQKLNRRQARLSLYLTQFDLRLVHVPGTKMVQSDALSRRPDLVDKEENDNEDIVMLPDKLFVNVIDTELKTMLEEALPSDKFLQMTIESLIEKGTPPIKSSLQDW</sequence>
<evidence type="ECO:0000256" key="7">
    <source>
        <dbReference type="ARBA" id="ARBA00022918"/>
    </source>
</evidence>
<dbReference type="Proteomes" id="UP000054988">
    <property type="component" value="Unassembled WGS sequence"/>
</dbReference>
<dbReference type="InterPro" id="IPR043502">
    <property type="entry name" value="DNA/RNA_pol_sf"/>
</dbReference>
<evidence type="ECO:0000259" key="9">
    <source>
        <dbReference type="Pfam" id="PF17917"/>
    </source>
</evidence>
<dbReference type="InterPro" id="IPR043128">
    <property type="entry name" value="Rev_trsase/Diguanyl_cyclase"/>
</dbReference>
<feature type="domain" description="Reverse transcriptase RNase H-like" evidence="9">
    <location>
        <begin position="460"/>
        <end position="565"/>
    </location>
</feature>
<dbReference type="CDD" id="cd01647">
    <property type="entry name" value="RT_LTR"/>
    <property type="match status" value="1"/>
</dbReference>
<dbReference type="SUPFAM" id="SSF56672">
    <property type="entry name" value="DNA/RNA polymerases"/>
    <property type="match status" value="1"/>
</dbReference>
<proteinExistence type="predicted"/>
<reference evidence="10 11" key="1">
    <citation type="submission" date="2015-12" db="EMBL/GenBank/DDBJ databases">
        <title>Draft genome sequence of Moniliophthora roreri, the causal agent of frosty pod rot of cacao.</title>
        <authorList>
            <person name="Aime M.C."/>
            <person name="Diaz-Valderrama J.R."/>
            <person name="Kijpornyongpan T."/>
            <person name="Phillips-Mora W."/>
        </authorList>
    </citation>
    <scope>NUCLEOTIDE SEQUENCE [LARGE SCALE GENOMIC DNA]</scope>
    <source>
        <strain evidence="10 11">MCA 2952</strain>
    </source>
</reference>
<accession>A0A0W0GBV1</accession>
<keyword evidence="3" id="KW-0548">Nucleotidyltransferase</keyword>
<dbReference type="Gene3D" id="3.30.70.270">
    <property type="match status" value="2"/>
</dbReference>
<evidence type="ECO:0000313" key="11">
    <source>
        <dbReference type="Proteomes" id="UP000054988"/>
    </source>
</evidence>
<protein>
    <recommendedName>
        <fullName evidence="1">RNA-directed DNA polymerase</fullName>
        <ecNumber evidence="1">2.7.7.49</ecNumber>
    </recommendedName>
</protein>
<evidence type="ECO:0000256" key="1">
    <source>
        <dbReference type="ARBA" id="ARBA00012493"/>
    </source>
</evidence>
<dbReference type="PANTHER" id="PTHR37984:SF5">
    <property type="entry name" value="PROTEIN NYNRIN-LIKE"/>
    <property type="match status" value="1"/>
</dbReference>
<keyword evidence="6" id="KW-0378">Hydrolase</keyword>
<evidence type="ECO:0000256" key="4">
    <source>
        <dbReference type="ARBA" id="ARBA00022722"/>
    </source>
</evidence>
<organism evidence="10 11">
    <name type="scientific">Moniliophthora roreri</name>
    <name type="common">Frosty pod rot fungus</name>
    <name type="synonym">Monilia roreri</name>
    <dbReference type="NCBI Taxonomy" id="221103"/>
    <lineage>
        <taxon>Eukaryota</taxon>
        <taxon>Fungi</taxon>
        <taxon>Dikarya</taxon>
        <taxon>Basidiomycota</taxon>
        <taxon>Agaricomycotina</taxon>
        <taxon>Agaricomycetes</taxon>
        <taxon>Agaricomycetidae</taxon>
        <taxon>Agaricales</taxon>
        <taxon>Marasmiineae</taxon>
        <taxon>Marasmiaceae</taxon>
        <taxon>Moniliophthora</taxon>
    </lineage>
</organism>
<keyword evidence="7" id="KW-0695">RNA-directed DNA polymerase</keyword>
<keyword evidence="5" id="KW-0255">Endonuclease</keyword>